<accession>A0ABD1Z7J9</accession>
<comment type="caution">
    <text evidence="2">The sequence shown here is derived from an EMBL/GenBank/DDBJ whole genome shotgun (WGS) entry which is preliminary data.</text>
</comment>
<feature type="coiled-coil region" evidence="1">
    <location>
        <begin position="114"/>
        <end position="155"/>
    </location>
</feature>
<keyword evidence="1" id="KW-0175">Coiled coil</keyword>
<dbReference type="EMBL" id="JBHFFA010000002">
    <property type="protein sequence ID" value="KAL2643766.1"/>
    <property type="molecule type" value="Genomic_DNA"/>
</dbReference>
<keyword evidence="3" id="KW-1185">Reference proteome</keyword>
<evidence type="ECO:0000313" key="3">
    <source>
        <dbReference type="Proteomes" id="UP001605036"/>
    </source>
</evidence>
<reference evidence="2 3" key="1">
    <citation type="submission" date="2024-09" db="EMBL/GenBank/DDBJ databases">
        <title>Chromosome-scale assembly of Riccia fluitans.</title>
        <authorList>
            <person name="Paukszto L."/>
            <person name="Sawicki J."/>
            <person name="Karawczyk K."/>
            <person name="Piernik-Szablinska J."/>
            <person name="Szczecinska M."/>
            <person name="Mazdziarz M."/>
        </authorList>
    </citation>
    <scope>NUCLEOTIDE SEQUENCE [LARGE SCALE GENOMIC DNA]</scope>
    <source>
        <strain evidence="2">Rf_01</strain>
        <tissue evidence="2">Aerial parts of the thallus</tissue>
    </source>
</reference>
<evidence type="ECO:0000256" key="1">
    <source>
        <dbReference type="SAM" id="Coils"/>
    </source>
</evidence>
<gene>
    <name evidence="2" type="ORF">R1flu_011353</name>
</gene>
<protein>
    <submittedName>
        <fullName evidence="2">Uncharacterized protein</fullName>
    </submittedName>
</protein>
<proteinExistence type="predicted"/>
<dbReference type="Proteomes" id="UP001605036">
    <property type="component" value="Unassembled WGS sequence"/>
</dbReference>
<dbReference type="AlphaFoldDB" id="A0ABD1Z7J9"/>
<evidence type="ECO:0000313" key="2">
    <source>
        <dbReference type="EMBL" id="KAL2643766.1"/>
    </source>
</evidence>
<sequence>MDPIDAVQNISKTSRKTICVSHETLCMAKVIAEGELDGPSSFQRIHDADVALTIRRSVQVPPVLGGLDPDVLSRQLSKLLEKVSAPSIPLQVLESQQKTCEDLTDRLMEAGATIVACEAELKHKDEEIVALKERLQASKQKLQQEEAKNAWLNEVTDTLRPLGSLFDRYLPAYFPLGVLGADNARGRSQVPEWPHPFHRDIIRKFYMERIAPPEHAATYFADLVQLRRSRLILPFLYECFDRYLNAYECGVPLDERKEMLFNFIKEVDTKFLDSVLDEEDRYPSPYDLRAKVKHLHRLYLRREIADREQFAKYMQQVGARFMRRTWLLEC</sequence>
<name>A0ABD1Z7J9_9MARC</name>
<organism evidence="2 3">
    <name type="scientific">Riccia fluitans</name>
    <dbReference type="NCBI Taxonomy" id="41844"/>
    <lineage>
        <taxon>Eukaryota</taxon>
        <taxon>Viridiplantae</taxon>
        <taxon>Streptophyta</taxon>
        <taxon>Embryophyta</taxon>
        <taxon>Marchantiophyta</taxon>
        <taxon>Marchantiopsida</taxon>
        <taxon>Marchantiidae</taxon>
        <taxon>Marchantiales</taxon>
        <taxon>Ricciaceae</taxon>
        <taxon>Riccia</taxon>
    </lineage>
</organism>